<accession>A0ABY8AT90</accession>
<evidence type="ECO:0000259" key="1">
    <source>
        <dbReference type="Pfam" id="PF18493"/>
    </source>
</evidence>
<dbReference type="Proteomes" id="UP001222087">
    <property type="component" value="Chromosome"/>
</dbReference>
<dbReference type="EMBL" id="CP119078">
    <property type="protein sequence ID" value="WED43877.1"/>
    <property type="molecule type" value="Genomic_DNA"/>
</dbReference>
<dbReference type="Pfam" id="PF18493">
    <property type="entry name" value="DUF5617"/>
    <property type="match status" value="1"/>
</dbReference>
<evidence type="ECO:0000313" key="2">
    <source>
        <dbReference type="EMBL" id="WED43877.1"/>
    </source>
</evidence>
<evidence type="ECO:0000313" key="3">
    <source>
        <dbReference type="Proteomes" id="UP001222087"/>
    </source>
</evidence>
<dbReference type="RefSeq" id="WP_275089690.1">
    <property type="nucleotide sequence ID" value="NZ_CP119078.1"/>
</dbReference>
<sequence length="455" mass="51427">MPLLSSIDIHHFSDKIKEKEGFFIDSSTLEIPDVPLFSNYEPGNADVRLIAKDSVAALKKQFDDAREIIQLDANDETGIQIALDKVEDLSELQVQYHAILKKMGTASRENFIRTCQSLDKIFALILTNTVSLDEIVSTPTITPIIIPHLDECIEIIRILQTLPEQENEEDALASSLSYFFLNSIFRQAAIVNENKKKLTLDGEQLTEDDIICPFTRKKISVSGSLKSQKDAENFLAIYIALSRLAGAKESDELKSFLDLQEEGRESYLRKANKCLVQYLDSPKRFPFTAYQQQFLNDIGAADAEQQMKQSSEYLHFKELEGRYSHLWDNEKAFTRNVLALLIDYNKQDWCIPALGLFFTAHWNRHHHALVARAIEVLESGKDITETLAELEKDVKKHPKFDAEGSLMRRVAFIRYQAELSIDAPDTLLSSFPGDGAELSADPESAATDAGLKLDY</sequence>
<dbReference type="InterPro" id="IPR041234">
    <property type="entry name" value="RavJ-like_C"/>
</dbReference>
<name>A0ABY8AT90_9GAMM</name>
<protein>
    <submittedName>
        <fullName evidence="2">DUF5617 domain-containing protein</fullName>
    </submittedName>
</protein>
<proteinExistence type="predicted"/>
<organism evidence="2 3">
    <name type="scientific">Legionella cardiaca</name>
    <dbReference type="NCBI Taxonomy" id="1071983"/>
    <lineage>
        <taxon>Bacteria</taxon>
        <taxon>Pseudomonadati</taxon>
        <taxon>Pseudomonadota</taxon>
        <taxon>Gammaproteobacteria</taxon>
        <taxon>Legionellales</taxon>
        <taxon>Legionellaceae</taxon>
        <taxon>Legionella</taxon>
    </lineage>
</organism>
<keyword evidence="3" id="KW-1185">Reference proteome</keyword>
<reference evidence="2 3" key="1">
    <citation type="submission" date="2023-02" db="EMBL/GenBank/DDBJ databases">
        <title>Genome Sequence of L. cardiaca H63T.</title>
        <authorList>
            <person name="Lopez A.E."/>
            <person name="Cianciotto N.P."/>
        </authorList>
    </citation>
    <scope>NUCLEOTIDE SEQUENCE [LARGE SCALE GENOMIC DNA]</scope>
    <source>
        <strain evidence="2 3">H63</strain>
    </source>
</reference>
<feature type="domain" description="RavJ-like C-terminal" evidence="1">
    <location>
        <begin position="322"/>
        <end position="413"/>
    </location>
</feature>
<gene>
    <name evidence="2" type="ORF">PXX05_03590</name>
</gene>